<dbReference type="PANTHER" id="PTHR30443">
    <property type="entry name" value="INNER MEMBRANE PROTEIN"/>
    <property type="match status" value="1"/>
</dbReference>
<evidence type="ECO:0000256" key="5">
    <source>
        <dbReference type="ARBA" id="ARBA00022692"/>
    </source>
</evidence>
<feature type="transmembrane region" description="Helical" evidence="8">
    <location>
        <begin position="12"/>
        <end position="30"/>
    </location>
</feature>
<evidence type="ECO:0000256" key="8">
    <source>
        <dbReference type="SAM" id="Phobius"/>
    </source>
</evidence>
<dbReference type="KEGG" id="pmak:PMPD1_0127"/>
<protein>
    <submittedName>
        <fullName evidence="11">KDO II ethanolaminephosphotransferase</fullName>
    </submittedName>
</protein>
<keyword evidence="2" id="KW-1003">Cell membrane</keyword>
<feature type="domain" description="Sulfatase N-terminal" evidence="9">
    <location>
        <begin position="249"/>
        <end position="538"/>
    </location>
</feature>
<evidence type="ECO:0000256" key="7">
    <source>
        <dbReference type="ARBA" id="ARBA00023136"/>
    </source>
</evidence>
<dbReference type="PANTHER" id="PTHR30443:SF3">
    <property type="entry name" value="KDO(2)-LIPID A PHOSPHOETHANOLAMINE 7''-TRANSFERASE"/>
    <property type="match status" value="1"/>
</dbReference>
<dbReference type="GO" id="GO:0009245">
    <property type="term" value="P:lipid A biosynthetic process"/>
    <property type="evidence" value="ECO:0007669"/>
    <property type="project" value="TreeGrafter"/>
</dbReference>
<dbReference type="SUPFAM" id="SSF53649">
    <property type="entry name" value="Alkaline phosphatase-like"/>
    <property type="match status" value="1"/>
</dbReference>
<keyword evidence="5 8" id="KW-0812">Transmembrane</keyword>
<dbReference type="AlphaFoldDB" id="A0A6M8UEA4"/>
<dbReference type="Pfam" id="PF00884">
    <property type="entry name" value="Sulfatase"/>
    <property type="match status" value="1"/>
</dbReference>
<name>A0A6M8UEA4_9GAMM</name>
<evidence type="ECO:0000313" key="11">
    <source>
        <dbReference type="EMBL" id="QKJ85112.1"/>
    </source>
</evidence>
<keyword evidence="7 8" id="KW-0472">Membrane</keyword>
<evidence type="ECO:0000259" key="9">
    <source>
        <dbReference type="Pfam" id="PF00884"/>
    </source>
</evidence>
<dbReference type="Pfam" id="PF08019">
    <property type="entry name" value="EptA_B_N"/>
    <property type="match status" value="1"/>
</dbReference>
<keyword evidence="3" id="KW-0997">Cell inner membrane</keyword>
<dbReference type="NCBIfam" id="NF008593">
    <property type="entry name" value="PRK11560.1"/>
    <property type="match status" value="1"/>
</dbReference>
<dbReference type="GO" id="GO:0043838">
    <property type="term" value="F:phosphatidylethanolamine:Kdo2-lipid A phosphoethanolamine transferase activity"/>
    <property type="evidence" value="ECO:0007669"/>
    <property type="project" value="TreeGrafter"/>
</dbReference>
<feature type="transmembrane region" description="Helical" evidence="8">
    <location>
        <begin position="160"/>
        <end position="178"/>
    </location>
</feature>
<dbReference type="Gene3D" id="3.40.720.10">
    <property type="entry name" value="Alkaline Phosphatase, subunit A"/>
    <property type="match status" value="1"/>
</dbReference>
<accession>A0A6M8UEA4</accession>
<dbReference type="RefSeq" id="WP_173632233.1">
    <property type="nucleotide sequence ID" value="NZ_CP054212.1"/>
</dbReference>
<dbReference type="InterPro" id="IPR012549">
    <property type="entry name" value="EptA-like_N"/>
</dbReference>
<keyword evidence="4 11" id="KW-0808">Transferase</keyword>
<dbReference type="CDD" id="cd16017">
    <property type="entry name" value="LptA"/>
    <property type="match status" value="1"/>
</dbReference>
<dbReference type="InterPro" id="IPR040423">
    <property type="entry name" value="PEA_transferase"/>
</dbReference>
<feature type="transmembrane region" description="Helical" evidence="8">
    <location>
        <begin position="42"/>
        <end position="62"/>
    </location>
</feature>
<dbReference type="InterPro" id="IPR058130">
    <property type="entry name" value="PEA_transf_C"/>
</dbReference>
<evidence type="ECO:0000256" key="2">
    <source>
        <dbReference type="ARBA" id="ARBA00022475"/>
    </source>
</evidence>
<dbReference type="EMBL" id="CP054212">
    <property type="protein sequence ID" value="QKJ85112.1"/>
    <property type="molecule type" value="Genomic_DNA"/>
</dbReference>
<keyword evidence="6 8" id="KW-1133">Transmembrane helix</keyword>
<evidence type="ECO:0000256" key="3">
    <source>
        <dbReference type="ARBA" id="ARBA00022519"/>
    </source>
</evidence>
<dbReference type="Proteomes" id="UP000505325">
    <property type="component" value="Chromosome"/>
</dbReference>
<proteinExistence type="predicted"/>
<evidence type="ECO:0000259" key="10">
    <source>
        <dbReference type="Pfam" id="PF08019"/>
    </source>
</evidence>
<evidence type="ECO:0000256" key="6">
    <source>
        <dbReference type="ARBA" id="ARBA00022989"/>
    </source>
</evidence>
<keyword evidence="12" id="KW-1185">Reference proteome</keyword>
<sequence length="563" mass="63734">MNYIKLLTQQKLSFLLALYIGILLNLPIFYRRFDPFLTKSTLVNWVSAVVEIVAIVLLTFLLMRLLSLGGKLIYRILATLLVLISVAAAYYMAFFNVVIGYGIVASVMTTDIDLSKEVVGYQFVVWMVVVSALPLLMIWRNNLSLTLIEQLKTPGQRIKPLIVLALSLALVWLPIRYFDKLQKAQEKVTNIDLPSYGGVVAHSYLPSNWLAALGLFAWTQVDESMDGKELFDPAKHFTYVAPPGINDTYVVFIIGETTRWDHMGILGYDRDTTPKLSGEKNLVAFRGESCDTATKLSLRCMFVREGGTMDNPGRTLKEQNVFAVLKELGFSSELFAMQSEVWFYDNTDVDNFSFREQIGSEKRNQGKPVDDMLLIPELKASLDRHPQGKHLVVLHTKGSHYLYSQRYPRSYARYQPECMGVDGECSKEQFINAFDNSVLYTDSVLDKVYDQLRDKKAIVFYASDHGESISDNMHFHGTPREMAPPEQFRVPMIVWASDKYLADANNKRAFERLQAQQRVGKTHRHVELFDTILGCLGYTSPNGGINAANNWCADPQKSGADRS</sequence>
<evidence type="ECO:0000256" key="4">
    <source>
        <dbReference type="ARBA" id="ARBA00022679"/>
    </source>
</evidence>
<organism evidence="11 12">
    <name type="scientific">Paramixta manurensis</name>
    <dbReference type="NCBI Taxonomy" id="2740817"/>
    <lineage>
        <taxon>Bacteria</taxon>
        <taxon>Pseudomonadati</taxon>
        <taxon>Pseudomonadota</taxon>
        <taxon>Gammaproteobacteria</taxon>
        <taxon>Enterobacterales</taxon>
        <taxon>Erwiniaceae</taxon>
        <taxon>Paramixta</taxon>
    </lineage>
</organism>
<feature type="transmembrane region" description="Helical" evidence="8">
    <location>
        <begin position="74"/>
        <end position="99"/>
    </location>
</feature>
<evidence type="ECO:0000313" key="12">
    <source>
        <dbReference type="Proteomes" id="UP000505325"/>
    </source>
</evidence>
<reference evidence="11 12" key="1">
    <citation type="submission" date="2020-06" db="EMBL/GenBank/DDBJ databases">
        <title>Genome sequence of Paramixta manurensis strain PD-1.</title>
        <authorList>
            <person name="Lee C.W."/>
            <person name="Kim J."/>
        </authorList>
    </citation>
    <scope>NUCLEOTIDE SEQUENCE [LARGE SCALE GENOMIC DNA]</scope>
    <source>
        <strain evidence="11 12">PD-1</strain>
    </source>
</reference>
<dbReference type="InterPro" id="IPR000917">
    <property type="entry name" value="Sulfatase_N"/>
</dbReference>
<dbReference type="GO" id="GO:0005886">
    <property type="term" value="C:plasma membrane"/>
    <property type="evidence" value="ECO:0007669"/>
    <property type="project" value="UniProtKB-SubCell"/>
</dbReference>
<comment type="subcellular location">
    <subcellularLocation>
        <location evidence="1">Cell inner membrane</location>
        <topology evidence="1">Multi-pass membrane protein</topology>
    </subcellularLocation>
</comment>
<gene>
    <name evidence="11" type="ORF">PMPD1_0127</name>
</gene>
<dbReference type="InterPro" id="IPR017850">
    <property type="entry name" value="Alkaline_phosphatase_core_sf"/>
</dbReference>
<evidence type="ECO:0000256" key="1">
    <source>
        <dbReference type="ARBA" id="ARBA00004429"/>
    </source>
</evidence>
<feature type="transmembrane region" description="Helical" evidence="8">
    <location>
        <begin position="119"/>
        <end position="139"/>
    </location>
</feature>
<dbReference type="GO" id="GO:0009244">
    <property type="term" value="P:lipopolysaccharide core region biosynthetic process"/>
    <property type="evidence" value="ECO:0007669"/>
    <property type="project" value="TreeGrafter"/>
</dbReference>
<feature type="domain" description="Phosphoethanolamine transferase N-terminal" evidence="10">
    <location>
        <begin position="58"/>
        <end position="197"/>
    </location>
</feature>